<name>X1LX96_9ZZZZ</name>
<keyword evidence="3" id="KW-0963">Cytoplasm</keyword>
<dbReference type="PANTHER" id="PTHR43697">
    <property type="entry name" value="SERYL-TRNA SYNTHETASE"/>
    <property type="match status" value="1"/>
</dbReference>
<comment type="catalytic activity">
    <reaction evidence="6">
        <text>tRNA(Sec) + L-serine + ATP = L-seryl-tRNA(Sec) + AMP + diphosphate + H(+)</text>
        <dbReference type="Rhea" id="RHEA:42580"/>
        <dbReference type="Rhea" id="RHEA-COMP:9742"/>
        <dbReference type="Rhea" id="RHEA-COMP:10128"/>
        <dbReference type="ChEBI" id="CHEBI:15378"/>
        <dbReference type="ChEBI" id="CHEBI:30616"/>
        <dbReference type="ChEBI" id="CHEBI:33019"/>
        <dbReference type="ChEBI" id="CHEBI:33384"/>
        <dbReference type="ChEBI" id="CHEBI:78442"/>
        <dbReference type="ChEBI" id="CHEBI:78533"/>
        <dbReference type="ChEBI" id="CHEBI:456215"/>
        <dbReference type="EC" id="6.1.1.11"/>
    </reaction>
</comment>
<comment type="similarity">
    <text evidence="2">Belongs to the class-II aminoacyl-tRNA synthetase family. Type-1 seryl-tRNA synthetase subfamily.</text>
</comment>
<evidence type="ECO:0000256" key="4">
    <source>
        <dbReference type="ARBA" id="ARBA00022917"/>
    </source>
</evidence>
<feature type="compositionally biased region" description="Basic and acidic residues" evidence="8">
    <location>
        <begin position="11"/>
        <end position="26"/>
    </location>
</feature>
<dbReference type="EMBL" id="BARV01007370">
    <property type="protein sequence ID" value="GAI07035.1"/>
    <property type="molecule type" value="Genomic_DNA"/>
</dbReference>
<evidence type="ECO:0000256" key="6">
    <source>
        <dbReference type="ARBA" id="ARBA00047929"/>
    </source>
</evidence>
<dbReference type="InterPro" id="IPR045864">
    <property type="entry name" value="aa-tRNA-synth_II/BPL/LPL"/>
</dbReference>
<gene>
    <name evidence="9" type="ORF">S06H3_15017</name>
</gene>
<comment type="caution">
    <text evidence="9">The sequence shown here is derived from an EMBL/GenBank/DDBJ whole genome shotgun (WGS) entry which is preliminary data.</text>
</comment>
<evidence type="ECO:0000313" key="9">
    <source>
        <dbReference type="EMBL" id="GAI07035.1"/>
    </source>
</evidence>
<dbReference type="Gene3D" id="3.30.930.10">
    <property type="entry name" value="Bira Bifunctional Protein, Domain 2"/>
    <property type="match status" value="1"/>
</dbReference>
<dbReference type="AlphaFoldDB" id="X1LX96"/>
<sequence length="63" mass="6994">MFEIPNLLDKGVPEGKNEGDNKETKRWGKKPRILKPLSHAELGKNLSIIDLKTATKIAGSGFY</sequence>
<dbReference type="GO" id="GO:0004828">
    <property type="term" value="F:serine-tRNA ligase activity"/>
    <property type="evidence" value="ECO:0007669"/>
    <property type="project" value="UniProtKB-EC"/>
</dbReference>
<protein>
    <recommendedName>
        <fullName evidence="5">Seryl-tRNA(Ser/Sec) synthetase</fullName>
    </recommendedName>
</protein>
<feature type="non-terminal residue" evidence="9">
    <location>
        <position position="63"/>
    </location>
</feature>
<evidence type="ECO:0000256" key="8">
    <source>
        <dbReference type="SAM" id="MobiDB-lite"/>
    </source>
</evidence>
<dbReference type="GO" id="GO:0006412">
    <property type="term" value="P:translation"/>
    <property type="evidence" value="ECO:0007669"/>
    <property type="project" value="UniProtKB-KW"/>
</dbReference>
<accession>X1LX96</accession>
<evidence type="ECO:0000256" key="3">
    <source>
        <dbReference type="ARBA" id="ARBA00022490"/>
    </source>
</evidence>
<dbReference type="PANTHER" id="PTHR43697:SF1">
    <property type="entry name" value="SERINE--TRNA LIGASE"/>
    <property type="match status" value="1"/>
</dbReference>
<keyword evidence="4" id="KW-0648">Protein biosynthesis</keyword>
<feature type="region of interest" description="Disordered" evidence="8">
    <location>
        <begin position="1"/>
        <end position="28"/>
    </location>
</feature>
<reference evidence="9" key="1">
    <citation type="journal article" date="2014" name="Front. Microbiol.">
        <title>High frequency of phylogenetically diverse reductive dehalogenase-homologous genes in deep subseafloor sedimentary metagenomes.</title>
        <authorList>
            <person name="Kawai M."/>
            <person name="Futagami T."/>
            <person name="Toyoda A."/>
            <person name="Takaki Y."/>
            <person name="Nishi S."/>
            <person name="Hori S."/>
            <person name="Arai W."/>
            <person name="Tsubouchi T."/>
            <person name="Morono Y."/>
            <person name="Uchiyama I."/>
            <person name="Ito T."/>
            <person name="Fujiyama A."/>
            <person name="Inagaki F."/>
            <person name="Takami H."/>
        </authorList>
    </citation>
    <scope>NUCLEOTIDE SEQUENCE</scope>
    <source>
        <strain evidence="9">Expedition CK06-06</strain>
    </source>
</reference>
<evidence type="ECO:0000256" key="2">
    <source>
        <dbReference type="ARBA" id="ARBA00010728"/>
    </source>
</evidence>
<evidence type="ECO:0000256" key="1">
    <source>
        <dbReference type="ARBA" id="ARBA00005045"/>
    </source>
</evidence>
<organism evidence="9">
    <name type="scientific">marine sediment metagenome</name>
    <dbReference type="NCBI Taxonomy" id="412755"/>
    <lineage>
        <taxon>unclassified sequences</taxon>
        <taxon>metagenomes</taxon>
        <taxon>ecological metagenomes</taxon>
    </lineage>
</organism>
<comment type="pathway">
    <text evidence="1">Aminoacyl-tRNA biosynthesis; selenocysteinyl-tRNA(Sec) biosynthesis; L-seryl-tRNA(Sec) from L-serine and tRNA(Sec): step 1/1.</text>
</comment>
<proteinExistence type="inferred from homology"/>
<evidence type="ECO:0000256" key="7">
    <source>
        <dbReference type="ARBA" id="ARBA00048823"/>
    </source>
</evidence>
<comment type="catalytic activity">
    <reaction evidence="7">
        <text>tRNA(Ser) + L-serine + ATP = L-seryl-tRNA(Ser) + AMP + diphosphate + H(+)</text>
        <dbReference type="Rhea" id="RHEA:12292"/>
        <dbReference type="Rhea" id="RHEA-COMP:9669"/>
        <dbReference type="Rhea" id="RHEA-COMP:9703"/>
        <dbReference type="ChEBI" id="CHEBI:15378"/>
        <dbReference type="ChEBI" id="CHEBI:30616"/>
        <dbReference type="ChEBI" id="CHEBI:33019"/>
        <dbReference type="ChEBI" id="CHEBI:33384"/>
        <dbReference type="ChEBI" id="CHEBI:78442"/>
        <dbReference type="ChEBI" id="CHEBI:78533"/>
        <dbReference type="ChEBI" id="CHEBI:456215"/>
        <dbReference type="EC" id="6.1.1.11"/>
    </reaction>
</comment>
<evidence type="ECO:0000256" key="5">
    <source>
        <dbReference type="ARBA" id="ARBA00033352"/>
    </source>
</evidence>